<sequence>MSAPTSDPEKQAVNTSAASTYSDEKERTSQVERVSPDAGAKLEHPLYNAHVDVSGVDERKLMRKLDLYLVPWLSFLYLLSFLDRTSIGNAKLYHMEQDLHITDKQYLIALTIFFFSYAIFEVPSNIFLKRLRPSVWLSLLMLLWGVMMVCRTTFTVQGLVHNYGGLLGMRWLLGMFEAGLFPGVNYYLSCWYKRSEFGIRAAVFFSAATVSGAFGGLLAAAISNLDGVGGKPAWAWIFIIEGLLTVVAGFMSFWIIQDFPDTAKFLNEAERTVVVRRLQSDDQFSAAGENLRWHYIWQSLLDWKTWVGMLLYMGADGPLYAFSLFLPSIINALGYTATPANLLSVPVYVVACIVTCLVGWVADRYGNRGYLTMQVSSPLASLSVGLVGYIILIVSRNATLSYVAVYLAACGIYPTIPNIIAWVSNNVEGSYKRSVSIAMVISFGNINGAVSSNVYRARDAPWYTLGHGIVLMYIAIGLVMAIIYHIFLRRENAKRERGERDEIIKGVNDGRTELAKNGTYASVAEAKQDKGDEWSGYRYTL</sequence>
<reference evidence="9 10" key="1">
    <citation type="journal article" date="2019" name="Nat. Ecol. Evol.">
        <title>Megaphylogeny resolves global patterns of mushroom evolution.</title>
        <authorList>
            <person name="Varga T."/>
            <person name="Krizsan K."/>
            <person name="Foldi C."/>
            <person name="Dima B."/>
            <person name="Sanchez-Garcia M."/>
            <person name="Sanchez-Ramirez S."/>
            <person name="Szollosi G.J."/>
            <person name="Szarkandi J.G."/>
            <person name="Papp V."/>
            <person name="Albert L."/>
            <person name="Andreopoulos W."/>
            <person name="Angelini C."/>
            <person name="Antonin V."/>
            <person name="Barry K.W."/>
            <person name="Bougher N.L."/>
            <person name="Buchanan P."/>
            <person name="Buyck B."/>
            <person name="Bense V."/>
            <person name="Catcheside P."/>
            <person name="Chovatia M."/>
            <person name="Cooper J."/>
            <person name="Damon W."/>
            <person name="Desjardin D."/>
            <person name="Finy P."/>
            <person name="Geml J."/>
            <person name="Haridas S."/>
            <person name="Hughes K."/>
            <person name="Justo A."/>
            <person name="Karasinski D."/>
            <person name="Kautmanova I."/>
            <person name="Kiss B."/>
            <person name="Kocsube S."/>
            <person name="Kotiranta H."/>
            <person name="LaButti K.M."/>
            <person name="Lechner B.E."/>
            <person name="Liimatainen K."/>
            <person name="Lipzen A."/>
            <person name="Lukacs Z."/>
            <person name="Mihaltcheva S."/>
            <person name="Morgado L.N."/>
            <person name="Niskanen T."/>
            <person name="Noordeloos M.E."/>
            <person name="Ohm R.A."/>
            <person name="Ortiz-Santana B."/>
            <person name="Ovrebo C."/>
            <person name="Racz N."/>
            <person name="Riley R."/>
            <person name="Savchenko A."/>
            <person name="Shiryaev A."/>
            <person name="Soop K."/>
            <person name="Spirin V."/>
            <person name="Szebenyi C."/>
            <person name="Tomsovsky M."/>
            <person name="Tulloss R.E."/>
            <person name="Uehling J."/>
            <person name="Grigoriev I.V."/>
            <person name="Vagvolgyi C."/>
            <person name="Papp T."/>
            <person name="Martin F.M."/>
            <person name="Miettinen O."/>
            <person name="Hibbett D.S."/>
            <person name="Nagy L.G."/>
        </authorList>
    </citation>
    <scope>NUCLEOTIDE SEQUENCE [LARGE SCALE GENOMIC DNA]</scope>
    <source>
        <strain evidence="9 10">HHB13444</strain>
    </source>
</reference>
<proteinExistence type="predicted"/>
<keyword evidence="10" id="KW-1185">Reference proteome</keyword>
<dbReference type="InParanoid" id="A0A5C3P6K8"/>
<feature type="transmembrane region" description="Helical" evidence="7">
    <location>
        <begin position="375"/>
        <end position="394"/>
    </location>
</feature>
<feature type="transmembrane region" description="Helical" evidence="7">
    <location>
        <begin position="435"/>
        <end position="455"/>
    </location>
</feature>
<dbReference type="Proteomes" id="UP000308197">
    <property type="component" value="Unassembled WGS sequence"/>
</dbReference>
<dbReference type="FunFam" id="1.20.1250.20:FF:000068">
    <property type="entry name" value="MFS general substrate transporter"/>
    <property type="match status" value="1"/>
</dbReference>
<keyword evidence="3 7" id="KW-0812">Transmembrane</keyword>
<feature type="transmembrane region" description="Helical" evidence="7">
    <location>
        <begin position="107"/>
        <end position="128"/>
    </location>
</feature>
<evidence type="ECO:0000313" key="10">
    <source>
        <dbReference type="Proteomes" id="UP000308197"/>
    </source>
</evidence>
<evidence type="ECO:0000256" key="6">
    <source>
        <dbReference type="SAM" id="MobiDB-lite"/>
    </source>
</evidence>
<dbReference type="InterPro" id="IPR011701">
    <property type="entry name" value="MFS"/>
</dbReference>
<name>A0A5C3P6K8_9APHY</name>
<feature type="region of interest" description="Disordered" evidence="6">
    <location>
        <begin position="1"/>
        <end position="34"/>
    </location>
</feature>
<feature type="transmembrane region" description="Helical" evidence="7">
    <location>
        <begin position="467"/>
        <end position="487"/>
    </location>
</feature>
<feature type="transmembrane region" description="Helical" evidence="7">
    <location>
        <begin position="234"/>
        <end position="256"/>
    </location>
</feature>
<feature type="transmembrane region" description="Helical" evidence="7">
    <location>
        <begin position="201"/>
        <end position="222"/>
    </location>
</feature>
<evidence type="ECO:0000259" key="8">
    <source>
        <dbReference type="PROSITE" id="PS50850"/>
    </source>
</evidence>
<dbReference type="FunFam" id="1.20.1250.20:FF:000034">
    <property type="entry name" value="MFS general substrate transporter"/>
    <property type="match status" value="1"/>
</dbReference>
<feature type="transmembrane region" description="Helical" evidence="7">
    <location>
        <begin position="135"/>
        <end position="156"/>
    </location>
</feature>
<feature type="compositionally biased region" description="Polar residues" evidence="6">
    <location>
        <begin position="12"/>
        <end position="21"/>
    </location>
</feature>
<feature type="transmembrane region" description="Helical" evidence="7">
    <location>
        <begin position="343"/>
        <end position="363"/>
    </location>
</feature>
<dbReference type="STRING" id="1314778.A0A5C3P6K8"/>
<evidence type="ECO:0000256" key="4">
    <source>
        <dbReference type="ARBA" id="ARBA00022989"/>
    </source>
</evidence>
<dbReference type="SUPFAM" id="SSF103473">
    <property type="entry name" value="MFS general substrate transporter"/>
    <property type="match status" value="1"/>
</dbReference>
<dbReference type="Pfam" id="PF07690">
    <property type="entry name" value="MFS_1"/>
    <property type="match status" value="1"/>
</dbReference>
<protein>
    <submittedName>
        <fullName evidence="9">MFS general substrate transporter</fullName>
    </submittedName>
</protein>
<feature type="domain" description="Major facilitator superfamily (MFS) profile" evidence="8">
    <location>
        <begin position="69"/>
        <end position="493"/>
    </location>
</feature>
<accession>A0A5C3P6K8</accession>
<dbReference type="PANTHER" id="PTHR43791:SF19">
    <property type="entry name" value="TRANSPORTER, PUTATIVE (AFU_ORTHOLOGUE AFUA_1G01812)-RELATED"/>
    <property type="match status" value="1"/>
</dbReference>
<feature type="transmembrane region" description="Helical" evidence="7">
    <location>
        <begin position="400"/>
        <end position="423"/>
    </location>
</feature>
<keyword evidence="5 7" id="KW-0472">Membrane</keyword>
<evidence type="ECO:0000313" key="9">
    <source>
        <dbReference type="EMBL" id="TFK83870.1"/>
    </source>
</evidence>
<dbReference type="EMBL" id="ML211358">
    <property type="protein sequence ID" value="TFK83870.1"/>
    <property type="molecule type" value="Genomic_DNA"/>
</dbReference>
<evidence type="ECO:0000256" key="7">
    <source>
        <dbReference type="SAM" id="Phobius"/>
    </source>
</evidence>
<dbReference type="AlphaFoldDB" id="A0A5C3P6K8"/>
<feature type="transmembrane region" description="Helical" evidence="7">
    <location>
        <begin position="168"/>
        <end position="189"/>
    </location>
</feature>
<dbReference type="PROSITE" id="PS50850">
    <property type="entry name" value="MFS"/>
    <property type="match status" value="1"/>
</dbReference>
<evidence type="ECO:0000256" key="5">
    <source>
        <dbReference type="ARBA" id="ARBA00023136"/>
    </source>
</evidence>
<evidence type="ECO:0000256" key="2">
    <source>
        <dbReference type="ARBA" id="ARBA00022448"/>
    </source>
</evidence>
<dbReference type="Gene3D" id="1.20.1250.20">
    <property type="entry name" value="MFS general substrate transporter like domains"/>
    <property type="match status" value="2"/>
</dbReference>
<dbReference type="GO" id="GO:0022857">
    <property type="term" value="F:transmembrane transporter activity"/>
    <property type="evidence" value="ECO:0007669"/>
    <property type="project" value="InterPro"/>
</dbReference>
<feature type="transmembrane region" description="Helical" evidence="7">
    <location>
        <begin position="67"/>
        <end position="87"/>
    </location>
</feature>
<comment type="subcellular location">
    <subcellularLocation>
        <location evidence="1">Membrane</location>
        <topology evidence="1">Multi-pass membrane protein</topology>
    </subcellularLocation>
</comment>
<keyword evidence="4 7" id="KW-1133">Transmembrane helix</keyword>
<keyword evidence="2" id="KW-0813">Transport</keyword>
<dbReference type="FunCoup" id="A0A5C3P6K8">
    <property type="interactions" value="75"/>
</dbReference>
<evidence type="ECO:0000256" key="1">
    <source>
        <dbReference type="ARBA" id="ARBA00004141"/>
    </source>
</evidence>
<feature type="transmembrane region" description="Helical" evidence="7">
    <location>
        <begin position="319"/>
        <end position="337"/>
    </location>
</feature>
<evidence type="ECO:0000256" key="3">
    <source>
        <dbReference type="ARBA" id="ARBA00022692"/>
    </source>
</evidence>
<dbReference type="InterPro" id="IPR020846">
    <property type="entry name" value="MFS_dom"/>
</dbReference>
<dbReference type="InterPro" id="IPR036259">
    <property type="entry name" value="MFS_trans_sf"/>
</dbReference>
<gene>
    <name evidence="9" type="ORF">K466DRAFT_497629</name>
</gene>
<organism evidence="9 10">
    <name type="scientific">Polyporus arcularius HHB13444</name>
    <dbReference type="NCBI Taxonomy" id="1314778"/>
    <lineage>
        <taxon>Eukaryota</taxon>
        <taxon>Fungi</taxon>
        <taxon>Dikarya</taxon>
        <taxon>Basidiomycota</taxon>
        <taxon>Agaricomycotina</taxon>
        <taxon>Agaricomycetes</taxon>
        <taxon>Polyporales</taxon>
        <taxon>Polyporaceae</taxon>
        <taxon>Polyporus</taxon>
    </lineage>
</organism>
<dbReference type="PANTHER" id="PTHR43791">
    <property type="entry name" value="PERMEASE-RELATED"/>
    <property type="match status" value="1"/>
</dbReference>
<dbReference type="GO" id="GO:0016020">
    <property type="term" value="C:membrane"/>
    <property type="evidence" value="ECO:0007669"/>
    <property type="project" value="UniProtKB-SubCell"/>
</dbReference>